<evidence type="ECO:0000256" key="4">
    <source>
        <dbReference type="ARBA" id="ARBA00023163"/>
    </source>
</evidence>
<comment type="subcellular location">
    <subcellularLocation>
        <location evidence="1 6">Nucleus</location>
    </subcellularLocation>
</comment>
<dbReference type="Pfam" id="PF05645">
    <property type="entry name" value="RNA_pol_Rpc82"/>
    <property type="match status" value="1"/>
</dbReference>
<dbReference type="Gene3D" id="1.10.10.10">
    <property type="entry name" value="Winged helix-like DNA-binding domain superfamily/Winged helix DNA-binding domain"/>
    <property type="match status" value="4"/>
</dbReference>
<dbReference type="AlphaFoldDB" id="A0AAV2HVP1"/>
<feature type="domain" description="RNA polymerase III subunit RPC82-related helix-turn-helix" evidence="8">
    <location>
        <begin position="7"/>
        <end position="67"/>
    </location>
</feature>
<accession>A0AAV2HVP1</accession>
<feature type="domain" description="DNA-directed RNA polymerase III subunit RPC3 winged-helix" evidence="9">
    <location>
        <begin position="369"/>
        <end position="445"/>
    </location>
</feature>
<dbReference type="InterPro" id="IPR055207">
    <property type="entry name" value="POLR3C_WHD"/>
</dbReference>
<dbReference type="GO" id="GO:0003697">
    <property type="term" value="F:single-stranded DNA binding"/>
    <property type="evidence" value="ECO:0007669"/>
    <property type="project" value="UniProtKB-UniRule"/>
</dbReference>
<keyword evidence="3 6" id="KW-0240">DNA-directed RNA polymerase</keyword>
<dbReference type="PANTHER" id="PTHR12949">
    <property type="entry name" value="RNA POLYMERASE III DNA DIRECTED -RELATED"/>
    <property type="match status" value="1"/>
</dbReference>
<dbReference type="InterPro" id="IPR036388">
    <property type="entry name" value="WH-like_DNA-bd_sf"/>
</dbReference>
<evidence type="ECO:0000259" key="9">
    <source>
        <dbReference type="Pfam" id="PF22536"/>
    </source>
</evidence>
<protein>
    <recommendedName>
        <fullName evidence="6">DNA-directed RNA polymerase III subunit RPC3</fullName>
        <shortName evidence="6">RNA polymerase III subunit C3</shortName>
    </recommendedName>
</protein>
<comment type="function">
    <text evidence="6">DNA-dependent RNA polymerase catalyzes the transcription of DNA into RNA using the four ribonucleoside triphosphates as substrates. Specific core component of RNA polymerase III which synthesizes small RNAs, such as 5S rRNA and tRNAs.</text>
</comment>
<dbReference type="Pfam" id="PF20912">
    <property type="entry name" value="RPC3_helical"/>
    <property type="match status" value="1"/>
</dbReference>
<dbReference type="GO" id="GO:0005666">
    <property type="term" value="C:RNA polymerase III complex"/>
    <property type="evidence" value="ECO:0007669"/>
    <property type="project" value="UniProtKB-UniRule"/>
</dbReference>
<reference evidence="10 11" key="1">
    <citation type="submission" date="2024-04" db="EMBL/GenBank/DDBJ databases">
        <authorList>
            <consortium name="Genoscope - CEA"/>
            <person name="William W."/>
        </authorList>
    </citation>
    <scope>NUCLEOTIDE SEQUENCE [LARGE SCALE GENOMIC DNA]</scope>
</reference>
<name>A0AAV2HVP1_LYMST</name>
<dbReference type="InterPro" id="IPR008806">
    <property type="entry name" value="RNA_pol_III_Rpc82_C"/>
</dbReference>
<gene>
    <name evidence="10" type="ORF">GSLYS_00011513001</name>
</gene>
<dbReference type="FunFam" id="1.10.10.10:FF:000199">
    <property type="entry name" value="DNA-directed RNA polymerase III subunit RPC3"/>
    <property type="match status" value="1"/>
</dbReference>
<comment type="caution">
    <text evidence="10">The sequence shown here is derived from an EMBL/GenBank/DDBJ whole genome shotgun (WGS) entry which is preliminary data.</text>
</comment>
<evidence type="ECO:0000259" key="7">
    <source>
        <dbReference type="Pfam" id="PF05645"/>
    </source>
</evidence>
<evidence type="ECO:0000256" key="2">
    <source>
        <dbReference type="ARBA" id="ARBA00007206"/>
    </source>
</evidence>
<keyword evidence="11" id="KW-1185">Reference proteome</keyword>
<dbReference type="PANTHER" id="PTHR12949:SF0">
    <property type="entry name" value="DNA-DIRECTED RNA POLYMERASE III SUBUNIT RPC3"/>
    <property type="match status" value="1"/>
</dbReference>
<evidence type="ECO:0000256" key="1">
    <source>
        <dbReference type="ARBA" id="ARBA00004123"/>
    </source>
</evidence>
<evidence type="ECO:0000256" key="6">
    <source>
        <dbReference type="RuleBase" id="RU367076"/>
    </source>
</evidence>
<dbReference type="Gene3D" id="6.10.140.1450">
    <property type="match status" value="1"/>
</dbReference>
<feature type="domain" description="RNA polymerase III Rpc82 C -terminal" evidence="7">
    <location>
        <begin position="208"/>
        <end position="345"/>
    </location>
</feature>
<evidence type="ECO:0000313" key="10">
    <source>
        <dbReference type="EMBL" id="CAL1537610.1"/>
    </source>
</evidence>
<proteinExistence type="inferred from homology"/>
<organism evidence="10 11">
    <name type="scientific">Lymnaea stagnalis</name>
    <name type="common">Great pond snail</name>
    <name type="synonym">Helix stagnalis</name>
    <dbReference type="NCBI Taxonomy" id="6523"/>
    <lineage>
        <taxon>Eukaryota</taxon>
        <taxon>Metazoa</taxon>
        <taxon>Spiralia</taxon>
        <taxon>Lophotrochozoa</taxon>
        <taxon>Mollusca</taxon>
        <taxon>Gastropoda</taxon>
        <taxon>Heterobranchia</taxon>
        <taxon>Euthyneura</taxon>
        <taxon>Panpulmonata</taxon>
        <taxon>Hygrophila</taxon>
        <taxon>Lymnaeoidea</taxon>
        <taxon>Lymnaeidae</taxon>
        <taxon>Lymnaea</taxon>
    </lineage>
</organism>
<keyword evidence="5 6" id="KW-0539">Nucleus</keyword>
<keyword evidence="4 6" id="KW-0804">Transcription</keyword>
<dbReference type="InterPro" id="IPR013197">
    <property type="entry name" value="RNA_pol_III_RPC82-rel_HTH"/>
</dbReference>
<dbReference type="Pfam" id="PF22536">
    <property type="entry name" value="WHD_POLR3C"/>
    <property type="match status" value="1"/>
</dbReference>
<dbReference type="EMBL" id="CAXITT010000268">
    <property type="protein sequence ID" value="CAL1537610.1"/>
    <property type="molecule type" value="Genomic_DNA"/>
</dbReference>
<evidence type="ECO:0000259" key="8">
    <source>
        <dbReference type="Pfam" id="PF08221"/>
    </source>
</evidence>
<sequence>MSRIVTELCYQILNEYYGELTATVGVFLIRNKATSCSIIVQRTGLESKQVKRALQSLIQQNIVSFCQPKPGLIEYTAKSDAVLWRLRYPHYIHCAKMLYGDAAELLVEELLLQGQSCLGPAVTKTTSKLNESLLSSGSNLPSISQNLVKDKVTTLVKARLIRRCADIIYDKEGKNAVSSGEIGDPELLFNLPNAVDFEPAAGSKRPPSNLEQRAAKKLKLETGDATETLMKDSETSKNVGPGYWCVNVYQFHHHFRDQAIVAAVSRNIDQKASEVIRTLLRISETRSQPLSPESSPVSLTEIYNAMPKDKVMPKSTLEQYLKYLSENCFNFVTKVGESGGGMFQIMLVSSLTSNFDYFKAIKAICVSQIESIILERFGSKALRMFRVLLTDKQVEQKQVEERAMLPPKEAKELLYKMFAENFITLTELSKTPDHAPTRTFYFFNVNLIQVSRMLLERCYQLYFFYFHQAVGNVFIRRQKCISENKRLLDKQDRVEAIIASLDAEGALEQKEEVEQMVTPSEKAQLKKISDSARTLELSEIHLDQTIFVLETYLNYTLQPSITKK</sequence>
<evidence type="ECO:0000256" key="3">
    <source>
        <dbReference type="ARBA" id="ARBA00022478"/>
    </source>
</evidence>
<evidence type="ECO:0000313" key="11">
    <source>
        <dbReference type="Proteomes" id="UP001497497"/>
    </source>
</evidence>
<dbReference type="Pfam" id="PF08221">
    <property type="entry name" value="HTH_9"/>
    <property type="match status" value="1"/>
</dbReference>
<comment type="subunit">
    <text evidence="6">Component of the RNA polymerase III (Pol III) complex consisting of 17 subunits.</text>
</comment>
<dbReference type="Proteomes" id="UP001497497">
    <property type="component" value="Unassembled WGS sequence"/>
</dbReference>
<comment type="similarity">
    <text evidence="2 6">Belongs to the eukaryotic RPC3/POLR3C RNA polymerase subunit family.</text>
</comment>
<dbReference type="GO" id="GO:0006351">
    <property type="term" value="P:DNA-templated transcription"/>
    <property type="evidence" value="ECO:0007669"/>
    <property type="project" value="InterPro"/>
</dbReference>
<evidence type="ECO:0000256" key="5">
    <source>
        <dbReference type="ARBA" id="ARBA00023242"/>
    </source>
</evidence>
<dbReference type="InterPro" id="IPR039748">
    <property type="entry name" value="RPC3"/>
</dbReference>